<dbReference type="Gene3D" id="2.160.20.120">
    <property type="match status" value="1"/>
</dbReference>
<evidence type="ECO:0000313" key="2">
    <source>
        <dbReference type="EMBL" id="XCH33483.1"/>
    </source>
</evidence>
<feature type="domain" description="Putative auto-transporter adhesin head GIN" evidence="1">
    <location>
        <begin position="11"/>
        <end position="197"/>
    </location>
</feature>
<dbReference type="EMBL" id="CP159307">
    <property type="protein sequence ID" value="XCH33483.1"/>
    <property type="molecule type" value="Genomic_DNA"/>
</dbReference>
<name>A0AAU8GCT8_9CHLR</name>
<organism evidence="2">
    <name type="scientific">Dehalogenimonas sp. 4OHTPN</name>
    <dbReference type="NCBI Taxonomy" id="3166643"/>
    <lineage>
        <taxon>Bacteria</taxon>
        <taxon>Bacillati</taxon>
        <taxon>Chloroflexota</taxon>
        <taxon>Dehalococcoidia</taxon>
        <taxon>Dehalococcoidales</taxon>
        <taxon>Dehalococcoidaceae</taxon>
        <taxon>Dehalogenimonas</taxon>
    </lineage>
</organism>
<protein>
    <submittedName>
        <fullName evidence="2">Head GIN domain-containing protein</fullName>
    </submittedName>
</protein>
<reference evidence="2" key="1">
    <citation type="submission" date="2024-06" db="EMBL/GenBank/DDBJ databases">
        <title>A Novel Isolate, Dehalogenimonas sp. Strain 4OHTPN, Dechlorinates Aromatic 4 Hydroxy chlorothalonil by a Novel Reductive Dehalogenase.</title>
        <authorList>
            <person name="Liu G."/>
        </authorList>
    </citation>
    <scope>NUCLEOTIDE SEQUENCE</scope>
    <source>
        <strain evidence="2">4OHTPN</strain>
    </source>
</reference>
<dbReference type="Pfam" id="PF10988">
    <property type="entry name" value="DUF2807"/>
    <property type="match status" value="1"/>
</dbReference>
<dbReference type="InterPro" id="IPR021255">
    <property type="entry name" value="DUF2807"/>
</dbReference>
<proteinExistence type="predicted"/>
<accession>A0AAU8GCT8</accession>
<dbReference type="RefSeq" id="WP_353714716.1">
    <property type="nucleotide sequence ID" value="NZ_CP159307.1"/>
</dbReference>
<sequence>MARKEYDFSGFTEVEARNALKVEIKRADTYSVAAEADEEVLNDIKLTVAAGRLTAKLEARWGHLGLLFKGSPTPKVLITMPALQAVELAAASRGEITGFAGGSLFKVELAGASKLSGDVTCGQLEIEAGAASHVELTGKADSAAVELSGASNANLEKMSVGGAKVKLGGASTAAINLAGKLDAQVTGASSLRWLGTPSMGDIKITGASSFSRK</sequence>
<dbReference type="AlphaFoldDB" id="A0AAU8GCT8"/>
<gene>
    <name evidence="2" type="ORF">ABV300_01010</name>
</gene>
<evidence type="ECO:0000259" key="1">
    <source>
        <dbReference type="Pfam" id="PF10988"/>
    </source>
</evidence>